<sequence>MSYLYPPYKAYELSSEGLVEADADVFLQELSSRERANRIGVLSSIIFLRAFTRCGVEVSGFIDYTERLTKEDWKPIFKGEKKLMPKRFDLGFYHWKSGDVVSNDSLNYKVLQHPQKGLIFQNRFDRKIINPDPGCEPGANTSRKRIYTKLYELCIIFDHVVRQRI</sequence>
<dbReference type="PANTHER" id="PTHR33588">
    <property type="entry name" value="CILIA- AND FLAGELLA-ASSOCIATED PROTEIN 299"/>
    <property type="match status" value="1"/>
</dbReference>
<protein>
    <recommendedName>
        <fullName evidence="4">Cilia- and flagella-associated protein 299</fullName>
    </recommendedName>
</protein>
<evidence type="ECO:0000256" key="5">
    <source>
        <dbReference type="ARBA" id="ARBA00022490"/>
    </source>
</evidence>
<evidence type="ECO:0000256" key="4">
    <source>
        <dbReference type="ARBA" id="ARBA00021436"/>
    </source>
</evidence>
<evidence type="ECO:0000256" key="2">
    <source>
        <dbReference type="ARBA" id="ARBA00004123"/>
    </source>
</evidence>
<dbReference type="Proteomes" id="UP000625711">
    <property type="component" value="Unassembled WGS sequence"/>
</dbReference>
<dbReference type="EMBL" id="JAACXV010018678">
    <property type="protein sequence ID" value="KAF7264004.1"/>
    <property type="molecule type" value="Genomic_DNA"/>
</dbReference>
<dbReference type="GO" id="GO:0005737">
    <property type="term" value="C:cytoplasm"/>
    <property type="evidence" value="ECO:0007669"/>
    <property type="project" value="UniProtKB-SubCell"/>
</dbReference>
<comment type="subcellular location">
    <subcellularLocation>
        <location evidence="3">Cytoplasm</location>
    </subcellularLocation>
    <subcellularLocation>
        <location evidence="2">Nucleus</location>
    </subcellularLocation>
</comment>
<keyword evidence="6" id="KW-0539">Nucleus</keyword>
<dbReference type="InterPro" id="IPR027887">
    <property type="entry name" value="DUF4464"/>
</dbReference>
<dbReference type="AlphaFoldDB" id="A0A834HML0"/>
<reference evidence="7" key="1">
    <citation type="submission" date="2020-08" db="EMBL/GenBank/DDBJ databases">
        <title>Genome sequencing and assembly of the red palm weevil Rhynchophorus ferrugineus.</title>
        <authorList>
            <person name="Dias G.B."/>
            <person name="Bergman C.M."/>
            <person name="Manee M."/>
        </authorList>
    </citation>
    <scope>NUCLEOTIDE SEQUENCE</scope>
    <source>
        <strain evidence="7">AA-2017</strain>
        <tissue evidence="7">Whole larva</tissue>
    </source>
</reference>
<evidence type="ECO:0000313" key="7">
    <source>
        <dbReference type="EMBL" id="KAF7264004.1"/>
    </source>
</evidence>
<dbReference type="GO" id="GO:0005634">
    <property type="term" value="C:nucleus"/>
    <property type="evidence" value="ECO:0007669"/>
    <property type="project" value="UniProtKB-SubCell"/>
</dbReference>
<evidence type="ECO:0000313" key="8">
    <source>
        <dbReference type="Proteomes" id="UP000625711"/>
    </source>
</evidence>
<gene>
    <name evidence="7" type="ORF">GWI33_000777</name>
</gene>
<evidence type="ECO:0000256" key="3">
    <source>
        <dbReference type="ARBA" id="ARBA00004496"/>
    </source>
</evidence>
<evidence type="ECO:0000256" key="6">
    <source>
        <dbReference type="ARBA" id="ARBA00023242"/>
    </source>
</evidence>
<organism evidence="7 8">
    <name type="scientific">Rhynchophorus ferrugineus</name>
    <name type="common">Red palm weevil</name>
    <name type="synonym">Curculio ferrugineus</name>
    <dbReference type="NCBI Taxonomy" id="354439"/>
    <lineage>
        <taxon>Eukaryota</taxon>
        <taxon>Metazoa</taxon>
        <taxon>Ecdysozoa</taxon>
        <taxon>Arthropoda</taxon>
        <taxon>Hexapoda</taxon>
        <taxon>Insecta</taxon>
        <taxon>Pterygota</taxon>
        <taxon>Neoptera</taxon>
        <taxon>Endopterygota</taxon>
        <taxon>Coleoptera</taxon>
        <taxon>Polyphaga</taxon>
        <taxon>Cucujiformia</taxon>
        <taxon>Curculionidae</taxon>
        <taxon>Dryophthorinae</taxon>
        <taxon>Rhynchophorus</taxon>
    </lineage>
</organism>
<dbReference type="OrthoDB" id="2136125at2759"/>
<comment type="caution">
    <text evidence="7">The sequence shown here is derived from an EMBL/GenBank/DDBJ whole genome shotgun (WGS) entry which is preliminary data.</text>
</comment>
<dbReference type="Pfam" id="PF14713">
    <property type="entry name" value="DUF4464"/>
    <property type="match status" value="1"/>
</dbReference>
<accession>A0A834HML0</accession>
<comment type="function">
    <text evidence="1">May be involved in spermatogenesis.</text>
</comment>
<keyword evidence="5" id="KW-0963">Cytoplasm</keyword>
<evidence type="ECO:0000256" key="1">
    <source>
        <dbReference type="ARBA" id="ARBA00003056"/>
    </source>
</evidence>
<keyword evidence="8" id="KW-1185">Reference proteome</keyword>
<proteinExistence type="predicted"/>
<dbReference type="PANTHER" id="PTHR33588:SF1">
    <property type="entry name" value="CILIA- AND FLAGELLA-ASSOCIATED PROTEIN 299"/>
    <property type="match status" value="1"/>
</dbReference>
<name>A0A834HML0_RHYFE</name>